<dbReference type="InterPro" id="IPR035919">
    <property type="entry name" value="EAL_sf"/>
</dbReference>
<dbReference type="InterPro" id="IPR000160">
    <property type="entry name" value="GGDEF_dom"/>
</dbReference>
<dbReference type="Gene3D" id="3.30.70.270">
    <property type="match status" value="1"/>
</dbReference>
<dbReference type="Gene3D" id="3.20.20.450">
    <property type="entry name" value="EAL domain"/>
    <property type="match status" value="1"/>
</dbReference>
<evidence type="ECO:0000259" key="1">
    <source>
        <dbReference type="PROSITE" id="PS50883"/>
    </source>
</evidence>
<feature type="domain" description="GGDEF" evidence="2">
    <location>
        <begin position="289"/>
        <end position="421"/>
    </location>
</feature>
<dbReference type="Pfam" id="PF00990">
    <property type="entry name" value="GGDEF"/>
    <property type="match status" value="1"/>
</dbReference>
<dbReference type="SMART" id="SM00267">
    <property type="entry name" value="GGDEF"/>
    <property type="match status" value="1"/>
</dbReference>
<dbReference type="InterPro" id="IPR000014">
    <property type="entry name" value="PAS"/>
</dbReference>
<protein>
    <submittedName>
        <fullName evidence="3">Diguanylate cyclase (GGDEF) domain-containing protein</fullName>
    </submittedName>
</protein>
<evidence type="ECO:0000259" key="2">
    <source>
        <dbReference type="PROSITE" id="PS50887"/>
    </source>
</evidence>
<proteinExistence type="predicted"/>
<sequence length="668" mass="72396">MSHEEPTPLRLLVVDGDDALKENAVRALRRRGDPVSAARVEDTAGLETVLAGDGADLVLLHPHLTGVDPAAIVAAATQPEPPVPVLLLAGSTPPAAVGARDRVDPDDPEDLVHRLRREAADLAARRRLSLVERRYRDSERRAHELVDRSRDPIAYIQEGILVHANPAFRRRLGEEAEPEGTPLLEWLRGEGREAVKKALRRTEGGQGRPGPLSSELLRAGGHSETVQLDLRPADHQGEPAIQLTLQSGEEEGALRQRVRRLEHQDPITGLFNRQHFLQNLEALSPDRDPGAVVVCLTVDHFEQLRERLNPAGADALLARIAERLRRRFSPRHHLARFQGSRFTAVLEALDTPTLERLGQALCRDIADDLFEVGEHSLPVSASIGIACWDGDESPVELLERAFDAAREAADGGGNTARLAPAPDRGEEADDWLNALERALAEDRLVHVFQPVGDVRSAATHGGELLVRLRDREGTLHPPGPFLSAARRGGLMPRLDRLTLDHAAERLARDGSGPLFLKVAAESLEEADFPAWFGDRFAGEGANGLVIELAEADVVAHLKAAVALAEAVRAAGGAVALEHFGTAPDGEAAQERVQAEYLKIDGEVIARLEEDPDCLARLEGIVRLAGETGATTIAEQVESARTLPMLWQAGVDRIQGYFLHAPGSERAAG</sequence>
<dbReference type="InterPro" id="IPR011006">
    <property type="entry name" value="CheY-like_superfamily"/>
</dbReference>
<dbReference type="RefSeq" id="WP_093428646.1">
    <property type="nucleotide sequence ID" value="NZ_FOMJ01000007.1"/>
</dbReference>
<dbReference type="PANTHER" id="PTHR33121">
    <property type="entry name" value="CYCLIC DI-GMP PHOSPHODIESTERASE PDEF"/>
    <property type="match status" value="1"/>
</dbReference>
<dbReference type="GO" id="GO:0071111">
    <property type="term" value="F:cyclic-guanylate-specific phosphodiesterase activity"/>
    <property type="evidence" value="ECO:0007669"/>
    <property type="project" value="InterPro"/>
</dbReference>
<dbReference type="CDD" id="cd01948">
    <property type="entry name" value="EAL"/>
    <property type="match status" value="1"/>
</dbReference>
<evidence type="ECO:0000313" key="3">
    <source>
        <dbReference type="EMBL" id="SFD65007.1"/>
    </source>
</evidence>
<dbReference type="PROSITE" id="PS50883">
    <property type="entry name" value="EAL"/>
    <property type="match status" value="1"/>
</dbReference>
<name>A0A1I1U2E7_9GAMM</name>
<dbReference type="SUPFAM" id="SSF52172">
    <property type="entry name" value="CheY-like"/>
    <property type="match status" value="1"/>
</dbReference>
<dbReference type="SMART" id="SM00052">
    <property type="entry name" value="EAL"/>
    <property type="match status" value="1"/>
</dbReference>
<feature type="domain" description="EAL" evidence="1">
    <location>
        <begin position="428"/>
        <end position="668"/>
    </location>
</feature>
<dbReference type="InterPro" id="IPR050706">
    <property type="entry name" value="Cyclic-di-GMP_PDE-like"/>
</dbReference>
<dbReference type="Pfam" id="PF00563">
    <property type="entry name" value="EAL"/>
    <property type="match status" value="1"/>
</dbReference>
<accession>A0A1I1U2E7</accession>
<dbReference type="InterPro" id="IPR043128">
    <property type="entry name" value="Rev_trsase/Diguanyl_cyclase"/>
</dbReference>
<gene>
    <name evidence="3" type="ORF">SAMN05660831_02007</name>
</gene>
<dbReference type="Gene3D" id="3.30.450.20">
    <property type="entry name" value="PAS domain"/>
    <property type="match status" value="1"/>
</dbReference>
<dbReference type="SUPFAM" id="SSF55785">
    <property type="entry name" value="PYP-like sensor domain (PAS domain)"/>
    <property type="match status" value="1"/>
</dbReference>
<dbReference type="SMART" id="SM00091">
    <property type="entry name" value="PAS"/>
    <property type="match status" value="1"/>
</dbReference>
<reference evidence="3 4" key="1">
    <citation type="submission" date="2016-10" db="EMBL/GenBank/DDBJ databases">
        <authorList>
            <person name="de Groot N.N."/>
        </authorList>
    </citation>
    <scope>NUCLEOTIDE SEQUENCE [LARGE SCALE GENOMIC DNA]</scope>
    <source>
        <strain evidence="3 4">HL3</strain>
    </source>
</reference>
<dbReference type="PANTHER" id="PTHR33121:SF23">
    <property type="entry name" value="CYCLIC DI-GMP PHOSPHODIESTERASE PDEB"/>
    <property type="match status" value="1"/>
</dbReference>
<evidence type="ECO:0000313" key="4">
    <source>
        <dbReference type="Proteomes" id="UP000198611"/>
    </source>
</evidence>
<dbReference type="InterPro" id="IPR001633">
    <property type="entry name" value="EAL_dom"/>
</dbReference>
<dbReference type="EMBL" id="FOMJ01000007">
    <property type="protein sequence ID" value="SFD65007.1"/>
    <property type="molecule type" value="Genomic_DNA"/>
</dbReference>
<dbReference type="Proteomes" id="UP000198611">
    <property type="component" value="Unassembled WGS sequence"/>
</dbReference>
<dbReference type="SUPFAM" id="SSF141868">
    <property type="entry name" value="EAL domain-like"/>
    <property type="match status" value="1"/>
</dbReference>
<dbReference type="InterPro" id="IPR029787">
    <property type="entry name" value="Nucleotide_cyclase"/>
</dbReference>
<keyword evidence="4" id="KW-1185">Reference proteome</keyword>
<dbReference type="OrthoDB" id="7052318at2"/>
<dbReference type="SUPFAM" id="SSF55073">
    <property type="entry name" value="Nucleotide cyclase"/>
    <property type="match status" value="1"/>
</dbReference>
<dbReference type="PROSITE" id="PS50887">
    <property type="entry name" value="GGDEF"/>
    <property type="match status" value="1"/>
</dbReference>
<dbReference type="InterPro" id="IPR035965">
    <property type="entry name" value="PAS-like_dom_sf"/>
</dbReference>
<dbReference type="CDD" id="cd00130">
    <property type="entry name" value="PAS"/>
    <property type="match status" value="1"/>
</dbReference>
<dbReference type="NCBIfam" id="TIGR00254">
    <property type="entry name" value="GGDEF"/>
    <property type="match status" value="1"/>
</dbReference>
<dbReference type="CDD" id="cd01949">
    <property type="entry name" value="GGDEF"/>
    <property type="match status" value="1"/>
</dbReference>
<organism evidence="3 4">
    <name type="scientific">Thiohalospira halophila DSM 15071</name>
    <dbReference type="NCBI Taxonomy" id="1123397"/>
    <lineage>
        <taxon>Bacteria</taxon>
        <taxon>Pseudomonadati</taxon>
        <taxon>Pseudomonadota</taxon>
        <taxon>Gammaproteobacteria</taxon>
        <taxon>Thiohalospirales</taxon>
        <taxon>Thiohalospiraceae</taxon>
        <taxon>Thiohalospira</taxon>
    </lineage>
</organism>
<dbReference type="AlphaFoldDB" id="A0A1I1U2E7"/>
<dbReference type="STRING" id="1123397.SAMN05660831_02007"/>